<gene>
    <name evidence="1" type="ORF">M422DRAFT_272772</name>
</gene>
<dbReference type="Proteomes" id="UP000054279">
    <property type="component" value="Unassembled WGS sequence"/>
</dbReference>
<organism evidence="1 2">
    <name type="scientific">Sphaerobolus stellatus (strain SS14)</name>
    <dbReference type="NCBI Taxonomy" id="990650"/>
    <lineage>
        <taxon>Eukaryota</taxon>
        <taxon>Fungi</taxon>
        <taxon>Dikarya</taxon>
        <taxon>Basidiomycota</taxon>
        <taxon>Agaricomycotina</taxon>
        <taxon>Agaricomycetes</taxon>
        <taxon>Phallomycetidae</taxon>
        <taxon>Geastrales</taxon>
        <taxon>Sphaerobolaceae</taxon>
        <taxon>Sphaerobolus</taxon>
    </lineage>
</organism>
<keyword evidence="2" id="KW-1185">Reference proteome</keyword>
<accession>A0A0C9UL33</accession>
<dbReference type="HOGENOM" id="CLU_960329_0_0_1"/>
<reference evidence="1 2" key="1">
    <citation type="submission" date="2014-06" db="EMBL/GenBank/DDBJ databases">
        <title>Evolutionary Origins and Diversification of the Mycorrhizal Mutualists.</title>
        <authorList>
            <consortium name="DOE Joint Genome Institute"/>
            <consortium name="Mycorrhizal Genomics Consortium"/>
            <person name="Kohler A."/>
            <person name="Kuo A."/>
            <person name="Nagy L.G."/>
            <person name="Floudas D."/>
            <person name="Copeland A."/>
            <person name="Barry K.W."/>
            <person name="Cichocki N."/>
            <person name="Veneault-Fourrey C."/>
            <person name="LaButti K."/>
            <person name="Lindquist E.A."/>
            <person name="Lipzen A."/>
            <person name="Lundell T."/>
            <person name="Morin E."/>
            <person name="Murat C."/>
            <person name="Riley R."/>
            <person name="Ohm R."/>
            <person name="Sun H."/>
            <person name="Tunlid A."/>
            <person name="Henrissat B."/>
            <person name="Grigoriev I.V."/>
            <person name="Hibbett D.S."/>
            <person name="Martin F."/>
        </authorList>
    </citation>
    <scope>NUCLEOTIDE SEQUENCE [LARGE SCALE GENOMIC DNA]</scope>
    <source>
        <strain evidence="1 2">SS14</strain>
    </source>
</reference>
<dbReference type="EMBL" id="KN837380">
    <property type="protein sequence ID" value="KIJ26196.1"/>
    <property type="molecule type" value="Genomic_DNA"/>
</dbReference>
<name>A0A0C9UL33_SPHS4</name>
<protein>
    <submittedName>
        <fullName evidence="1">Uncharacterized protein</fullName>
    </submittedName>
</protein>
<evidence type="ECO:0000313" key="1">
    <source>
        <dbReference type="EMBL" id="KIJ26196.1"/>
    </source>
</evidence>
<evidence type="ECO:0000313" key="2">
    <source>
        <dbReference type="Proteomes" id="UP000054279"/>
    </source>
</evidence>
<proteinExistence type="predicted"/>
<dbReference type="AlphaFoldDB" id="A0A0C9UL33"/>
<sequence>MEVGTHLALTQSALKSVWIHFSNGNEHQPIAGGQAGCVLSAWPPSSTAALPRSPDVLTATKTPPAVATSLLSASFIFPDPPLPASKCDTHGMERAGQGRAGYMNEISTIGISEADLSGIWASVGARKLFFGLQLPWHASYAAPALSNATRQVHAVFGPAEGGIDVKNGSSSFEPCNVSATSRDVTLSDVESHAPDEGSRDNLTPTLRLFLGCCMASASSTSVDASSSRYSNNATCPHDGFTTAALQRASPTGLTAASLHKSSNSIIPPRLQLLHKGFYHSRSQQSIQDGI</sequence>